<feature type="transmembrane region" description="Helical" evidence="6">
    <location>
        <begin position="120"/>
        <end position="143"/>
    </location>
</feature>
<feature type="transmembrane region" description="Helical" evidence="6">
    <location>
        <begin position="417"/>
        <end position="437"/>
    </location>
</feature>
<feature type="transmembrane region" description="Helical" evidence="6">
    <location>
        <begin position="242"/>
        <end position="270"/>
    </location>
</feature>
<evidence type="ECO:0000256" key="6">
    <source>
        <dbReference type="SAM" id="Phobius"/>
    </source>
</evidence>
<keyword evidence="2 6" id="KW-0812">Transmembrane</keyword>
<evidence type="ECO:0000256" key="2">
    <source>
        <dbReference type="ARBA" id="ARBA00022692"/>
    </source>
</evidence>
<feature type="transmembrane region" description="Helical" evidence="6">
    <location>
        <begin position="32"/>
        <end position="51"/>
    </location>
</feature>
<dbReference type="Pfam" id="PF04932">
    <property type="entry name" value="Wzy_C"/>
    <property type="match status" value="1"/>
</dbReference>
<proteinExistence type="predicted"/>
<evidence type="ECO:0000256" key="3">
    <source>
        <dbReference type="ARBA" id="ARBA00022989"/>
    </source>
</evidence>
<keyword evidence="9" id="KW-1185">Reference proteome</keyword>
<dbReference type="RefSeq" id="WP_189162922.1">
    <property type="nucleotide sequence ID" value="NZ_BMNT01000010.1"/>
</dbReference>
<comment type="caution">
    <text evidence="8">The sequence shown here is derived from an EMBL/GenBank/DDBJ whole genome shotgun (WGS) entry which is preliminary data.</text>
</comment>
<keyword evidence="3 6" id="KW-1133">Transmembrane helix</keyword>
<dbReference type="PANTHER" id="PTHR37422">
    <property type="entry name" value="TEICHURONIC ACID BIOSYNTHESIS PROTEIN TUAE"/>
    <property type="match status" value="1"/>
</dbReference>
<evidence type="ECO:0000256" key="5">
    <source>
        <dbReference type="SAM" id="MobiDB-lite"/>
    </source>
</evidence>
<gene>
    <name evidence="8" type="ORF">GCM10007964_22690</name>
</gene>
<feature type="transmembrane region" description="Helical" evidence="6">
    <location>
        <begin position="323"/>
        <end position="344"/>
    </location>
</feature>
<comment type="subcellular location">
    <subcellularLocation>
        <location evidence="1">Membrane</location>
        <topology evidence="1">Multi-pass membrane protein</topology>
    </subcellularLocation>
</comment>
<evidence type="ECO:0000313" key="8">
    <source>
        <dbReference type="EMBL" id="GGK79510.1"/>
    </source>
</evidence>
<feature type="transmembrane region" description="Helical" evidence="6">
    <location>
        <begin position="393"/>
        <end position="411"/>
    </location>
</feature>
<evidence type="ECO:0000256" key="4">
    <source>
        <dbReference type="ARBA" id="ARBA00023136"/>
    </source>
</evidence>
<accession>A0A917QYY7</accession>
<dbReference type="InterPro" id="IPR007016">
    <property type="entry name" value="O-antigen_ligase-rel_domated"/>
</dbReference>
<organism evidence="8 9">
    <name type="scientific">Sphaerisporangium melleum</name>
    <dbReference type="NCBI Taxonomy" id="321316"/>
    <lineage>
        <taxon>Bacteria</taxon>
        <taxon>Bacillati</taxon>
        <taxon>Actinomycetota</taxon>
        <taxon>Actinomycetes</taxon>
        <taxon>Streptosporangiales</taxon>
        <taxon>Streptosporangiaceae</taxon>
        <taxon>Sphaerisporangium</taxon>
    </lineage>
</organism>
<dbReference type="InterPro" id="IPR051533">
    <property type="entry name" value="WaaL-like"/>
</dbReference>
<dbReference type="AlphaFoldDB" id="A0A917QYY7"/>
<feature type="transmembrane region" description="Helical" evidence="6">
    <location>
        <begin position="290"/>
        <end position="311"/>
    </location>
</feature>
<dbReference type="GO" id="GO:0016020">
    <property type="term" value="C:membrane"/>
    <property type="evidence" value="ECO:0007669"/>
    <property type="project" value="UniProtKB-SubCell"/>
</dbReference>
<evidence type="ECO:0000313" key="9">
    <source>
        <dbReference type="Proteomes" id="UP000645217"/>
    </source>
</evidence>
<feature type="region of interest" description="Disordered" evidence="5">
    <location>
        <begin position="1"/>
        <end position="22"/>
    </location>
</feature>
<dbReference type="EMBL" id="BMNT01000010">
    <property type="protein sequence ID" value="GGK79510.1"/>
    <property type="molecule type" value="Genomic_DNA"/>
</dbReference>
<feature type="transmembrane region" description="Helical" evidence="6">
    <location>
        <begin position="210"/>
        <end position="230"/>
    </location>
</feature>
<name>A0A917QYY7_9ACTN</name>
<feature type="transmembrane region" description="Helical" evidence="6">
    <location>
        <begin position="57"/>
        <end position="77"/>
    </location>
</feature>
<protein>
    <recommendedName>
        <fullName evidence="7">O-antigen ligase-related domain-containing protein</fullName>
    </recommendedName>
</protein>
<dbReference type="Proteomes" id="UP000645217">
    <property type="component" value="Unassembled WGS sequence"/>
</dbReference>
<feature type="transmembrane region" description="Helical" evidence="6">
    <location>
        <begin position="155"/>
        <end position="174"/>
    </location>
</feature>
<feature type="compositionally biased region" description="Low complexity" evidence="5">
    <location>
        <begin position="7"/>
        <end position="19"/>
    </location>
</feature>
<feature type="transmembrane region" description="Helical" evidence="6">
    <location>
        <begin position="89"/>
        <end position="108"/>
    </location>
</feature>
<evidence type="ECO:0000256" key="1">
    <source>
        <dbReference type="ARBA" id="ARBA00004141"/>
    </source>
</evidence>
<feature type="domain" description="O-antigen ligase-related" evidence="7">
    <location>
        <begin position="242"/>
        <end position="369"/>
    </location>
</feature>
<sequence>MTSTSEAAAPAHRPAGRPVRTPRLPKARVDPVTIITFFLIVLFVMPARYVVGPLGGAGSPSSMVAVLLLVWYLLSTLSPRWTPIRGKQPVRLVIVFLGLSVLASYIAATTRPLSADEVNAADLGLVLVAGWAGIALVTADGVNTMDRLETLRHRIVLGASFPAFIAMVQFFTGIEVTQYMALPGLVEKGSAVLFEREGFFRPSGTATHPIELGVVLAAVLPLALHGAIYCRIPEQRRKRWWMVALIAGTLPMSVSRSAILGLFVVLVVLLPTWPSEWRLRALLIGGAASILMRLMIPGLIGTVLNLISVIGSDENSTTRTGDYDAVVAAVSQRPLFGQGFATYLPRMYRVIDNQYLMSALETGLIGVGALLVFLATGWLLARGARRAAADEETRHLAQCFAASVAVAIFGFGTFDAFSFPMITNVMFLILGCCGALWRLQTQRPSL</sequence>
<dbReference type="PANTHER" id="PTHR37422:SF13">
    <property type="entry name" value="LIPOPOLYSACCHARIDE BIOSYNTHESIS PROTEIN PA4999-RELATED"/>
    <property type="match status" value="1"/>
</dbReference>
<evidence type="ECO:0000259" key="7">
    <source>
        <dbReference type="Pfam" id="PF04932"/>
    </source>
</evidence>
<reference evidence="8" key="1">
    <citation type="journal article" date="2014" name="Int. J. Syst. Evol. Microbiol.">
        <title>Complete genome sequence of Corynebacterium casei LMG S-19264T (=DSM 44701T), isolated from a smear-ripened cheese.</title>
        <authorList>
            <consortium name="US DOE Joint Genome Institute (JGI-PGF)"/>
            <person name="Walter F."/>
            <person name="Albersmeier A."/>
            <person name="Kalinowski J."/>
            <person name="Ruckert C."/>
        </authorList>
    </citation>
    <scope>NUCLEOTIDE SEQUENCE</scope>
    <source>
        <strain evidence="8">JCM 13064</strain>
    </source>
</reference>
<keyword evidence="4 6" id="KW-0472">Membrane</keyword>
<reference evidence="8" key="2">
    <citation type="submission" date="2020-09" db="EMBL/GenBank/DDBJ databases">
        <authorList>
            <person name="Sun Q."/>
            <person name="Ohkuma M."/>
        </authorList>
    </citation>
    <scope>NUCLEOTIDE SEQUENCE</scope>
    <source>
        <strain evidence="8">JCM 13064</strain>
    </source>
</reference>
<feature type="transmembrane region" description="Helical" evidence="6">
    <location>
        <begin position="364"/>
        <end position="381"/>
    </location>
</feature>